<dbReference type="STRING" id="631362.Thi970DRAFT_00408"/>
<sequence length="201" mass="23496">MTQANPTLDDVWRLFQETTEKFQETDRQFKETDRQFKETDRQFKETDRKFQETDRRMKELQNLFESQWGKLMESLVDGDLVNLLQARGIAITDTTTRLKGRLPDGRNYEFDILAHNGNEVVVVEVKTTLKPHHVRKFIERMNAFKTWLPRYADNRLYGAMAWLTADAGAENMLLNQGLFSIRATGDSAQIVNSTDFTPRAW</sequence>
<evidence type="ECO:0000313" key="3">
    <source>
        <dbReference type="Proteomes" id="UP000002964"/>
    </source>
</evidence>
<accession>H8YWE8</accession>
<dbReference type="PANTHER" id="PTHR38753">
    <property type="entry name" value="SLR1441 PROTEIN"/>
    <property type="match status" value="1"/>
</dbReference>
<name>H8YWE8_9GAMM</name>
<organism evidence="2 3">
    <name type="scientific">Thiorhodovibrio frisius</name>
    <dbReference type="NCBI Taxonomy" id="631362"/>
    <lineage>
        <taxon>Bacteria</taxon>
        <taxon>Pseudomonadati</taxon>
        <taxon>Pseudomonadota</taxon>
        <taxon>Gammaproteobacteria</taxon>
        <taxon>Chromatiales</taxon>
        <taxon>Chromatiaceae</taxon>
        <taxon>Thiorhodovibrio</taxon>
    </lineage>
</organism>
<dbReference type="Gene3D" id="3.90.20.10">
    <property type="match status" value="1"/>
</dbReference>
<dbReference type="InterPro" id="IPR011335">
    <property type="entry name" value="Restrct_endonuc-II-like"/>
</dbReference>
<proteinExistence type="predicted"/>
<dbReference type="PANTHER" id="PTHR38753:SF1">
    <property type="entry name" value="SLR1441 PROTEIN"/>
    <property type="match status" value="1"/>
</dbReference>
<protein>
    <recommendedName>
        <fullName evidence="4">DUF3782 domain-containing protein</fullName>
    </recommendedName>
</protein>
<reference evidence="3" key="1">
    <citation type="submission" date="2011-06" db="EMBL/GenBank/DDBJ databases">
        <authorList>
            <consortium name="US DOE Joint Genome Institute (JGI-PGF)"/>
            <person name="Lucas S."/>
            <person name="Han J."/>
            <person name="Lapidus A."/>
            <person name="Cheng J.-F."/>
            <person name="Goodwin L."/>
            <person name="Pitluck S."/>
            <person name="Peters L."/>
            <person name="Land M.L."/>
            <person name="Hauser L."/>
            <person name="Vogl K."/>
            <person name="Liu Z."/>
            <person name="Overmann J."/>
            <person name="Frigaard N.-U."/>
            <person name="Bryant D.A."/>
            <person name="Woyke T.J."/>
        </authorList>
    </citation>
    <scope>NUCLEOTIDE SEQUENCE [LARGE SCALE GENOMIC DNA]</scope>
    <source>
        <strain evidence="3">970</strain>
    </source>
</reference>
<dbReference type="eggNOG" id="COG5493">
    <property type="taxonomic scope" value="Bacteria"/>
</dbReference>
<dbReference type="HOGENOM" id="CLU_081497_0_0_6"/>
<gene>
    <name evidence="2" type="ORF">Thi970DRAFT_00408</name>
</gene>
<dbReference type="Proteomes" id="UP000002964">
    <property type="component" value="Unassembled WGS sequence"/>
</dbReference>
<reference evidence="2 3" key="2">
    <citation type="submission" date="2011-11" db="EMBL/GenBank/DDBJ databases">
        <authorList>
            <consortium name="US DOE Joint Genome Institute"/>
            <person name="Lucas S."/>
            <person name="Han J."/>
            <person name="Lapidus A."/>
            <person name="Cheng J.-F."/>
            <person name="Goodwin L."/>
            <person name="Pitluck S."/>
            <person name="Peters L."/>
            <person name="Ovchinnikova G."/>
            <person name="Zhang X."/>
            <person name="Detter J.C."/>
            <person name="Han C."/>
            <person name="Tapia R."/>
            <person name="Land M."/>
            <person name="Hauser L."/>
            <person name="Kyrpides N."/>
            <person name="Ivanova N."/>
            <person name="Pagani I."/>
            <person name="Vogl K."/>
            <person name="Liu Z."/>
            <person name="Overmann J."/>
            <person name="Frigaard N.-U."/>
            <person name="Bryant D."/>
            <person name="Woyke T."/>
        </authorList>
    </citation>
    <scope>NUCLEOTIDE SEQUENCE [LARGE SCALE GENOMIC DNA]</scope>
    <source>
        <strain evidence="2 3">970</strain>
    </source>
</reference>
<evidence type="ECO:0000313" key="2">
    <source>
        <dbReference type="EMBL" id="EIC23666.1"/>
    </source>
</evidence>
<dbReference type="SUPFAM" id="SSF52980">
    <property type="entry name" value="Restriction endonuclease-like"/>
    <property type="match status" value="1"/>
</dbReference>
<keyword evidence="3" id="KW-1185">Reference proteome</keyword>
<dbReference type="AlphaFoldDB" id="H8YWE8"/>
<dbReference type="EMBL" id="JH603167">
    <property type="protein sequence ID" value="EIC23666.1"/>
    <property type="molecule type" value="Genomic_DNA"/>
</dbReference>
<feature type="region of interest" description="Disordered" evidence="1">
    <location>
        <begin position="24"/>
        <end position="50"/>
    </location>
</feature>
<dbReference type="OrthoDB" id="951102at2"/>
<dbReference type="RefSeq" id="WP_009146860.1">
    <property type="nucleotide sequence ID" value="NZ_CP121471.1"/>
</dbReference>
<evidence type="ECO:0008006" key="4">
    <source>
        <dbReference type="Google" id="ProtNLM"/>
    </source>
</evidence>
<evidence type="ECO:0000256" key="1">
    <source>
        <dbReference type="SAM" id="MobiDB-lite"/>
    </source>
</evidence>